<dbReference type="GO" id="GO:0005634">
    <property type="term" value="C:nucleus"/>
    <property type="evidence" value="ECO:0007669"/>
    <property type="project" value="UniProtKB-SubCell"/>
</dbReference>
<comment type="subcellular location">
    <subcellularLocation>
        <location evidence="1">Nucleus</location>
    </subcellularLocation>
</comment>
<evidence type="ECO:0000256" key="4">
    <source>
        <dbReference type="ARBA" id="ARBA00023163"/>
    </source>
</evidence>
<evidence type="ECO:0000256" key="3">
    <source>
        <dbReference type="ARBA" id="ARBA00023125"/>
    </source>
</evidence>
<evidence type="ECO:0000313" key="10">
    <source>
        <dbReference type="Proteomes" id="UP000794436"/>
    </source>
</evidence>
<dbReference type="GO" id="GO:0043565">
    <property type="term" value="F:sequence-specific DNA binding"/>
    <property type="evidence" value="ECO:0007669"/>
    <property type="project" value="InterPro"/>
</dbReference>
<evidence type="ECO:0000256" key="6">
    <source>
        <dbReference type="RuleBase" id="RU004020"/>
    </source>
</evidence>
<sequence length="324" mass="36026">MSDSTMMLQTSALSGANLEMFVDDLVEFAVGLPPANDFAFTLFHESDTESLPATPTATEKATDATMAAKDTAEPKHATGDDVSFVEKTYYMINSCPKHLACWNASGTGFLVVETEKFAREVLPDYFKHRNFNSFVCELTLHGFRKTTLSNKKAGLECVEFRHPNFLRGKVELLSKVERRQSTSPEKNVNSPAPVAEPVESEEVVEAVDDLKFQISELQGEVQQTQQLFDKLLSSLLQTPAPQPQPQFQHMMRPQPYMTCAPLGYNVYNVMNPAAAGLYHGFGNRVAMGMPPNMSMLQHPLGMVGGDFGFFGQMEEPLMDLFYKP</sequence>
<feature type="region of interest" description="Disordered" evidence="7">
    <location>
        <begin position="50"/>
        <end position="72"/>
    </location>
</feature>
<comment type="caution">
    <text evidence="9">The sequence shown here is derived from an EMBL/GenBank/DDBJ whole genome shotgun (WGS) entry which is preliminary data.</text>
</comment>
<dbReference type="AlphaFoldDB" id="A0A8K1FJC1"/>
<evidence type="ECO:0000256" key="5">
    <source>
        <dbReference type="ARBA" id="ARBA00023242"/>
    </source>
</evidence>
<dbReference type="Proteomes" id="UP000794436">
    <property type="component" value="Unassembled WGS sequence"/>
</dbReference>
<protein>
    <recommendedName>
        <fullName evidence="8">HSF-type DNA-binding domain-containing protein</fullName>
    </recommendedName>
</protein>
<dbReference type="Gene3D" id="1.10.10.10">
    <property type="entry name" value="Winged helix-like DNA-binding domain superfamily/Winged helix DNA-binding domain"/>
    <property type="match status" value="1"/>
</dbReference>
<feature type="region of interest" description="Disordered" evidence="7">
    <location>
        <begin position="177"/>
        <end position="199"/>
    </location>
</feature>
<dbReference type="PANTHER" id="PTHR10015:SF206">
    <property type="entry name" value="HSF-TYPE DNA-BINDING DOMAIN-CONTAINING PROTEIN"/>
    <property type="match status" value="1"/>
</dbReference>
<dbReference type="InterPro" id="IPR036390">
    <property type="entry name" value="WH_DNA-bd_sf"/>
</dbReference>
<keyword evidence="3" id="KW-0238">DNA-binding</keyword>
<dbReference type="GO" id="GO:0003700">
    <property type="term" value="F:DNA-binding transcription factor activity"/>
    <property type="evidence" value="ECO:0007669"/>
    <property type="project" value="InterPro"/>
</dbReference>
<dbReference type="FunFam" id="1.10.10.10:FF:000027">
    <property type="entry name" value="Heat shock transcription factor 1"/>
    <property type="match status" value="1"/>
</dbReference>
<keyword evidence="5" id="KW-0539">Nucleus</keyword>
<feature type="compositionally biased region" description="Low complexity" evidence="7">
    <location>
        <begin position="56"/>
        <end position="69"/>
    </location>
</feature>
<keyword evidence="2" id="KW-0805">Transcription regulation</keyword>
<keyword evidence="10" id="KW-1185">Reference proteome</keyword>
<feature type="domain" description="HSF-type DNA-binding" evidence="8">
    <location>
        <begin position="84"/>
        <end position="179"/>
    </location>
</feature>
<reference evidence="9" key="1">
    <citation type="submission" date="2019-03" db="EMBL/GenBank/DDBJ databases">
        <title>Long read genome sequence of the mycoparasitic Pythium oligandrum ATCC 38472 isolated from sugarbeet rhizosphere.</title>
        <authorList>
            <person name="Gaulin E."/>
        </authorList>
    </citation>
    <scope>NUCLEOTIDE SEQUENCE</scope>
    <source>
        <strain evidence="9">ATCC 38472_TT</strain>
    </source>
</reference>
<proteinExistence type="inferred from homology"/>
<dbReference type="InterPro" id="IPR036388">
    <property type="entry name" value="WH-like_DNA-bd_sf"/>
</dbReference>
<evidence type="ECO:0000256" key="2">
    <source>
        <dbReference type="ARBA" id="ARBA00023015"/>
    </source>
</evidence>
<dbReference type="Pfam" id="PF00447">
    <property type="entry name" value="HSF_DNA-bind"/>
    <property type="match status" value="1"/>
</dbReference>
<evidence type="ECO:0000259" key="8">
    <source>
        <dbReference type="SMART" id="SM00415"/>
    </source>
</evidence>
<dbReference type="PANTHER" id="PTHR10015">
    <property type="entry name" value="HEAT SHOCK TRANSCRIPTION FACTOR"/>
    <property type="match status" value="1"/>
</dbReference>
<evidence type="ECO:0000313" key="9">
    <source>
        <dbReference type="EMBL" id="TMW62969.1"/>
    </source>
</evidence>
<dbReference type="OrthoDB" id="60033at2759"/>
<dbReference type="InterPro" id="IPR000232">
    <property type="entry name" value="HSF_DNA-bd"/>
</dbReference>
<comment type="similarity">
    <text evidence="6">Belongs to the HSF family.</text>
</comment>
<gene>
    <name evidence="9" type="ORF">Poli38472_005587</name>
</gene>
<evidence type="ECO:0000256" key="7">
    <source>
        <dbReference type="SAM" id="MobiDB-lite"/>
    </source>
</evidence>
<dbReference type="SUPFAM" id="SSF46785">
    <property type="entry name" value="Winged helix' DNA-binding domain"/>
    <property type="match status" value="1"/>
</dbReference>
<name>A0A8K1FJC1_PYTOL</name>
<organism evidence="9 10">
    <name type="scientific">Pythium oligandrum</name>
    <name type="common">Mycoparasitic fungus</name>
    <dbReference type="NCBI Taxonomy" id="41045"/>
    <lineage>
        <taxon>Eukaryota</taxon>
        <taxon>Sar</taxon>
        <taxon>Stramenopiles</taxon>
        <taxon>Oomycota</taxon>
        <taxon>Peronosporomycetes</taxon>
        <taxon>Pythiales</taxon>
        <taxon>Pythiaceae</taxon>
        <taxon>Pythium</taxon>
    </lineage>
</organism>
<keyword evidence="4" id="KW-0804">Transcription</keyword>
<dbReference type="EMBL" id="SPLM01000073">
    <property type="protein sequence ID" value="TMW62969.1"/>
    <property type="molecule type" value="Genomic_DNA"/>
</dbReference>
<evidence type="ECO:0000256" key="1">
    <source>
        <dbReference type="ARBA" id="ARBA00004123"/>
    </source>
</evidence>
<dbReference type="SMART" id="SM00415">
    <property type="entry name" value="HSF"/>
    <property type="match status" value="1"/>
</dbReference>
<accession>A0A8K1FJC1</accession>